<dbReference type="EMBL" id="HBIB01041687">
    <property type="protein sequence ID" value="CAE0264942.1"/>
    <property type="molecule type" value="Transcribed_RNA"/>
</dbReference>
<dbReference type="PANTHER" id="PTHR43343:SF3">
    <property type="entry name" value="PROTEASE DO-LIKE 8, CHLOROPLASTIC"/>
    <property type="match status" value="1"/>
</dbReference>
<dbReference type="Pfam" id="PF13365">
    <property type="entry name" value="Trypsin_2"/>
    <property type="match status" value="1"/>
</dbReference>
<dbReference type="GO" id="GO:0004252">
    <property type="term" value="F:serine-type endopeptidase activity"/>
    <property type="evidence" value="ECO:0007669"/>
    <property type="project" value="InterPro"/>
</dbReference>
<dbReference type="SUPFAM" id="SSF50494">
    <property type="entry name" value="Trypsin-like serine proteases"/>
    <property type="match status" value="1"/>
</dbReference>
<keyword evidence="2" id="KW-0645">Protease</keyword>
<dbReference type="EMBL" id="HBIB01041685">
    <property type="protein sequence ID" value="CAE0264940.1"/>
    <property type="molecule type" value="Transcribed_RNA"/>
</dbReference>
<keyword evidence="3" id="KW-0378">Hydrolase</keyword>
<evidence type="ECO:0000256" key="3">
    <source>
        <dbReference type="ARBA" id="ARBA00022801"/>
    </source>
</evidence>
<evidence type="ECO:0000256" key="1">
    <source>
        <dbReference type="ARBA" id="ARBA00010541"/>
    </source>
</evidence>
<dbReference type="Gene3D" id="2.40.10.120">
    <property type="match status" value="1"/>
</dbReference>
<comment type="similarity">
    <text evidence="1">Belongs to the peptidase S1C family.</text>
</comment>
<gene>
    <name evidence="4" type="ORF">PBIL07802_LOCUS27274</name>
    <name evidence="5" type="ORF">PBIL07802_LOCUS27276</name>
</gene>
<reference evidence="5" key="1">
    <citation type="submission" date="2021-01" db="EMBL/GenBank/DDBJ databases">
        <authorList>
            <person name="Corre E."/>
            <person name="Pelletier E."/>
            <person name="Niang G."/>
            <person name="Scheremetjew M."/>
            <person name="Finn R."/>
            <person name="Kale V."/>
            <person name="Holt S."/>
            <person name="Cochrane G."/>
            <person name="Meng A."/>
            <person name="Brown T."/>
            <person name="Cohen L."/>
        </authorList>
    </citation>
    <scope>NUCLEOTIDE SEQUENCE</scope>
    <source>
        <strain evidence="5">NIES-2562</strain>
    </source>
</reference>
<dbReference type="AlphaFoldDB" id="A0A7S3LUF2"/>
<dbReference type="PANTHER" id="PTHR43343">
    <property type="entry name" value="PEPTIDASE S12"/>
    <property type="match status" value="1"/>
</dbReference>
<dbReference type="InterPro" id="IPR051201">
    <property type="entry name" value="Chloro_Bact_Ser_Proteases"/>
</dbReference>
<accession>A0A7S3LUF2</accession>
<name>A0A7S3LUF2_9EUKA</name>
<dbReference type="GO" id="GO:0006508">
    <property type="term" value="P:proteolysis"/>
    <property type="evidence" value="ECO:0007669"/>
    <property type="project" value="UniProtKB-KW"/>
</dbReference>
<dbReference type="InterPro" id="IPR001940">
    <property type="entry name" value="Peptidase_S1C"/>
</dbReference>
<evidence type="ECO:0000256" key="2">
    <source>
        <dbReference type="ARBA" id="ARBA00022670"/>
    </source>
</evidence>
<dbReference type="InterPro" id="IPR009003">
    <property type="entry name" value="Peptidase_S1_PA"/>
</dbReference>
<evidence type="ECO:0000313" key="4">
    <source>
        <dbReference type="EMBL" id="CAE0264940.1"/>
    </source>
</evidence>
<protein>
    <recommendedName>
        <fullName evidence="6">Serine protease</fullName>
    </recommendedName>
</protein>
<proteinExistence type="inferred from homology"/>
<organism evidence="5">
    <name type="scientific">Palpitomonas bilix</name>
    <dbReference type="NCBI Taxonomy" id="652834"/>
    <lineage>
        <taxon>Eukaryota</taxon>
        <taxon>Eukaryota incertae sedis</taxon>
    </lineage>
</organism>
<evidence type="ECO:0008006" key="6">
    <source>
        <dbReference type="Google" id="ProtNLM"/>
    </source>
</evidence>
<sequence>MRRPVVQWRKALSRTLLTPLLHNPKNLLSATSVASRCVCTAPVHDDQIQDSFSKAVISVVEKVGPSVVAIGVRQANGESAGSGVLFTPDGYLLTNAHVVGNVPVIAATLTNGRKLNGRVVGVDTQTDLAVVRVDGTGLPYAVLGDSDHVRVGQLAIAIGNPLGFQSTVTAGVVSALGRTLRGTSGRLMENIIQADVALNPGNSGGPLVASNGQIVGINTAIIAGAQNLSFAVPSNTAKWVVSELLQVGRVRRASLGAFCHVGHSIESSHQRIPLETWNQGSA</sequence>
<dbReference type="PRINTS" id="PR00834">
    <property type="entry name" value="PROTEASES2C"/>
</dbReference>
<evidence type="ECO:0000313" key="5">
    <source>
        <dbReference type="EMBL" id="CAE0264942.1"/>
    </source>
</evidence>